<proteinExistence type="predicted"/>
<accession>A0A382JZ76</accession>
<organism evidence="1">
    <name type="scientific">marine metagenome</name>
    <dbReference type="NCBI Taxonomy" id="408172"/>
    <lineage>
        <taxon>unclassified sequences</taxon>
        <taxon>metagenomes</taxon>
        <taxon>ecological metagenomes</taxon>
    </lineage>
</organism>
<gene>
    <name evidence="1" type="ORF">METZ01_LOCUS268615</name>
</gene>
<dbReference type="AlphaFoldDB" id="A0A382JZ76"/>
<evidence type="ECO:0000313" key="1">
    <source>
        <dbReference type="EMBL" id="SVC15761.1"/>
    </source>
</evidence>
<name>A0A382JZ76_9ZZZZ</name>
<protein>
    <submittedName>
        <fullName evidence="1">Uncharacterized protein</fullName>
    </submittedName>
</protein>
<dbReference type="EMBL" id="UINC01076514">
    <property type="protein sequence ID" value="SVC15761.1"/>
    <property type="molecule type" value="Genomic_DNA"/>
</dbReference>
<sequence length="98" mass="11233">MADENRPNAEPIKLSKFVLLRRCLLEFKNRGNALPTTRIAYMGRGTKSEGQMAKAEKLFYQTQKHKQNLSDNEKAKKAEREKVARLKALRLTRAATSK</sequence>
<reference evidence="1" key="1">
    <citation type="submission" date="2018-05" db="EMBL/GenBank/DDBJ databases">
        <authorList>
            <person name="Lanie J.A."/>
            <person name="Ng W.-L."/>
            <person name="Kazmierczak K.M."/>
            <person name="Andrzejewski T.M."/>
            <person name="Davidsen T.M."/>
            <person name="Wayne K.J."/>
            <person name="Tettelin H."/>
            <person name="Glass J.I."/>
            <person name="Rusch D."/>
            <person name="Podicherti R."/>
            <person name="Tsui H.-C.T."/>
            <person name="Winkler M.E."/>
        </authorList>
    </citation>
    <scope>NUCLEOTIDE SEQUENCE</scope>
</reference>